<evidence type="ECO:0000256" key="5">
    <source>
        <dbReference type="SAM" id="Coils"/>
    </source>
</evidence>
<keyword evidence="5" id="KW-0175">Coiled coil</keyword>
<sequence>MPKKSKKSKSKRTTLKQKYKVIKKVKEHHKKKAKLLKKSGRKAKAPKDPGIPSQWPFKQELVKEIEWEKQRALDDKKRKKEERRLLQAKIAGTDEGDEEMETGEGLTFEDVQQEAAAKQRAFDSQQAKASTSGSGAEKEGSRRAFYKEFVKVVEAADVVIEVLDARDPLSSRCPDVERYVRQASASKKLILLLNKIDLVPREVAEAWLKYLREELPTVAFKCSTQRQATNLSQRRLPAAASADGGFAGSECLGAETLLQLLKNYARASDIKTAISVGVVGLPNVGKSSLINSLKRARVAQTGNTPGVTKSVQQVHLDKTVTLLDSPGIVFSTGKGDAAAALRNCLKVEQLEDPVAAAAEVVRRCEAPQLMTLYKVPAFESAEALMRHVANARGKLRKGGLPDVEAAARIMLHDWNDGRISYYTLPPKRDDHGHAAAAVVSGYSADFNVDEVYAEQQRAVVASLPSVADGDYFETQPVGEADVDLEAMDADEGPRDAEGDEDESEEDESDAMSDGEEEAAKRLRVQTGKAASAAVAAATQAAKLYAQEGQFNPHEARAQRKLQKKLRRRTVSTAGNGNAAADEYDFAEAFDSVNVASEDED</sequence>
<feature type="compositionally biased region" description="Basic residues" evidence="6">
    <location>
        <begin position="558"/>
        <end position="569"/>
    </location>
</feature>
<evidence type="ECO:0000313" key="9">
    <source>
        <dbReference type="Proteomes" id="UP001491310"/>
    </source>
</evidence>
<reference evidence="8 9" key="1">
    <citation type="journal article" date="2024" name="Nat. Commun.">
        <title>Phylogenomics reveals the evolutionary origins of lichenization in chlorophyte algae.</title>
        <authorList>
            <person name="Puginier C."/>
            <person name="Libourel C."/>
            <person name="Otte J."/>
            <person name="Skaloud P."/>
            <person name="Haon M."/>
            <person name="Grisel S."/>
            <person name="Petersen M."/>
            <person name="Berrin J.G."/>
            <person name="Delaux P.M."/>
            <person name="Dal Grande F."/>
            <person name="Keller J."/>
        </authorList>
    </citation>
    <scope>NUCLEOTIDE SEQUENCE [LARGE SCALE GENOMIC DNA]</scope>
    <source>
        <strain evidence="8 9">SAG 216-7</strain>
    </source>
</reference>
<feature type="domain" description="CP-type G" evidence="7">
    <location>
        <begin position="146"/>
        <end position="331"/>
    </location>
</feature>
<organism evidence="8 9">
    <name type="scientific">Coccomyxa subellipsoidea</name>
    <dbReference type="NCBI Taxonomy" id="248742"/>
    <lineage>
        <taxon>Eukaryota</taxon>
        <taxon>Viridiplantae</taxon>
        <taxon>Chlorophyta</taxon>
        <taxon>core chlorophytes</taxon>
        <taxon>Trebouxiophyceae</taxon>
        <taxon>Trebouxiophyceae incertae sedis</taxon>
        <taxon>Coccomyxaceae</taxon>
        <taxon>Coccomyxa</taxon>
    </lineage>
</organism>
<keyword evidence="2" id="KW-0547">Nucleotide-binding</keyword>
<dbReference type="Proteomes" id="UP001491310">
    <property type="component" value="Unassembled WGS sequence"/>
</dbReference>
<keyword evidence="4" id="KW-0539">Nucleus</keyword>
<evidence type="ECO:0000256" key="1">
    <source>
        <dbReference type="ARBA" id="ARBA00004123"/>
    </source>
</evidence>
<feature type="compositionally biased region" description="Acidic residues" evidence="6">
    <location>
        <begin position="497"/>
        <end position="516"/>
    </location>
</feature>
<dbReference type="SUPFAM" id="SSF52540">
    <property type="entry name" value="P-loop containing nucleoside triphosphate hydrolases"/>
    <property type="match status" value="1"/>
</dbReference>
<dbReference type="InterPro" id="IPR030378">
    <property type="entry name" value="G_CP_dom"/>
</dbReference>
<feature type="compositionally biased region" description="Basic residues" evidence="6">
    <location>
        <begin position="26"/>
        <end position="44"/>
    </location>
</feature>
<dbReference type="PANTHER" id="PTHR11089">
    <property type="entry name" value="GTP-BINDING PROTEIN-RELATED"/>
    <property type="match status" value="1"/>
</dbReference>
<evidence type="ECO:0000313" key="8">
    <source>
        <dbReference type="EMBL" id="KAK9905530.1"/>
    </source>
</evidence>
<dbReference type="PRINTS" id="PR00326">
    <property type="entry name" value="GTP1OBG"/>
</dbReference>
<keyword evidence="9" id="KW-1185">Reference proteome</keyword>
<evidence type="ECO:0000256" key="3">
    <source>
        <dbReference type="ARBA" id="ARBA00023134"/>
    </source>
</evidence>
<gene>
    <name evidence="8" type="ORF">WJX75_001633</name>
</gene>
<dbReference type="PROSITE" id="PS51721">
    <property type="entry name" value="G_CP"/>
    <property type="match status" value="1"/>
</dbReference>
<dbReference type="Pfam" id="PF01926">
    <property type="entry name" value="MMR_HSR1"/>
    <property type="match status" value="1"/>
</dbReference>
<evidence type="ECO:0000256" key="4">
    <source>
        <dbReference type="ARBA" id="ARBA00023242"/>
    </source>
</evidence>
<dbReference type="EMBL" id="JALJOT010000011">
    <property type="protein sequence ID" value="KAK9905530.1"/>
    <property type="molecule type" value="Genomic_DNA"/>
</dbReference>
<proteinExistence type="predicted"/>
<dbReference type="InterPro" id="IPR023179">
    <property type="entry name" value="GTP-bd_ortho_bundle_sf"/>
</dbReference>
<feature type="coiled-coil region" evidence="5">
    <location>
        <begin position="62"/>
        <end position="89"/>
    </location>
</feature>
<feature type="compositionally biased region" description="Acidic residues" evidence="6">
    <location>
        <begin position="480"/>
        <end position="490"/>
    </location>
</feature>
<evidence type="ECO:0000256" key="6">
    <source>
        <dbReference type="SAM" id="MobiDB-lite"/>
    </source>
</evidence>
<keyword evidence="3" id="KW-0342">GTP-binding</keyword>
<evidence type="ECO:0000259" key="7">
    <source>
        <dbReference type="PROSITE" id="PS51721"/>
    </source>
</evidence>
<feature type="region of interest" description="Disordered" evidence="6">
    <location>
        <begin position="478"/>
        <end position="526"/>
    </location>
</feature>
<feature type="region of interest" description="Disordered" evidence="6">
    <location>
        <begin position="26"/>
        <end position="56"/>
    </location>
</feature>
<name>A0ABR2YHG6_9CHLO</name>
<dbReference type="Pfam" id="PF08701">
    <property type="entry name" value="GN3L_Grn1"/>
    <property type="match status" value="1"/>
</dbReference>
<dbReference type="CDD" id="cd04178">
    <property type="entry name" value="Nucleostemin_like"/>
    <property type="match status" value="1"/>
</dbReference>
<dbReference type="Gene3D" id="1.10.1580.10">
    <property type="match status" value="1"/>
</dbReference>
<feature type="region of interest" description="Disordered" evidence="6">
    <location>
        <begin position="546"/>
        <end position="580"/>
    </location>
</feature>
<dbReference type="InterPro" id="IPR027417">
    <property type="entry name" value="P-loop_NTPase"/>
</dbReference>
<protein>
    <recommendedName>
        <fullName evidence="7">CP-type G domain-containing protein</fullName>
    </recommendedName>
</protein>
<comment type="subcellular location">
    <subcellularLocation>
        <location evidence="1">Nucleus</location>
    </subcellularLocation>
</comment>
<dbReference type="PANTHER" id="PTHR11089:SF30">
    <property type="entry name" value="GUANINE NUCLEOTIDE-BINDING PROTEIN-LIKE 3 HOMOLOG"/>
    <property type="match status" value="1"/>
</dbReference>
<dbReference type="InterPro" id="IPR006073">
    <property type="entry name" value="GTP-bd"/>
</dbReference>
<dbReference type="Gene3D" id="3.40.50.300">
    <property type="entry name" value="P-loop containing nucleotide triphosphate hydrolases"/>
    <property type="match status" value="1"/>
</dbReference>
<comment type="caution">
    <text evidence="8">The sequence shown here is derived from an EMBL/GenBank/DDBJ whole genome shotgun (WGS) entry which is preliminary data.</text>
</comment>
<dbReference type="InterPro" id="IPR050755">
    <property type="entry name" value="TRAFAC_YlqF/YawG_RiboMat"/>
</dbReference>
<accession>A0ABR2YHG6</accession>
<evidence type="ECO:0000256" key="2">
    <source>
        <dbReference type="ARBA" id="ARBA00022741"/>
    </source>
</evidence>
<dbReference type="InterPro" id="IPR014813">
    <property type="entry name" value="Gnl3_N_dom"/>
</dbReference>